<evidence type="ECO:0000313" key="10">
    <source>
        <dbReference type="EMBL" id="CAG5126211.1"/>
    </source>
</evidence>
<evidence type="ECO:0000256" key="1">
    <source>
        <dbReference type="ARBA" id="ARBA00004141"/>
    </source>
</evidence>
<keyword evidence="8" id="KW-0862">Zinc</keyword>
<feature type="binding site" evidence="7">
    <location>
        <position position="30"/>
    </location>
    <ligand>
        <name>Ca(2+)</name>
        <dbReference type="ChEBI" id="CHEBI:29108"/>
    </ligand>
</feature>
<protein>
    <recommendedName>
        <fullName evidence="9">Alkaline ceramidase</fullName>
        <ecNumber evidence="9">3.5.1.-</ecNumber>
    </recommendedName>
</protein>
<comment type="caution">
    <text evidence="10">The sequence shown here is derived from an EMBL/GenBank/DDBJ whole genome shotgun (WGS) entry which is preliminary data.</text>
</comment>
<evidence type="ECO:0000256" key="9">
    <source>
        <dbReference type="RuleBase" id="RU364079"/>
    </source>
</evidence>
<keyword evidence="7" id="KW-0106">Calcium</keyword>
<dbReference type="GO" id="GO:0005789">
    <property type="term" value="C:endoplasmic reticulum membrane"/>
    <property type="evidence" value="ECO:0007669"/>
    <property type="project" value="TreeGrafter"/>
</dbReference>
<dbReference type="Proteomes" id="UP000678393">
    <property type="component" value="Unassembled WGS sequence"/>
</dbReference>
<comment type="function">
    <text evidence="9">Hydrolyzes the sphingolipid ceramide into sphingosine and free fatty acid.</text>
</comment>
<comment type="subcellular location">
    <subcellularLocation>
        <location evidence="1">Membrane</location>
        <topology evidence="1">Multi-pass membrane protein</topology>
    </subcellularLocation>
</comment>
<feature type="binding site" evidence="8">
    <location>
        <position position="78"/>
    </location>
    <ligand>
        <name>Zn(2+)</name>
        <dbReference type="ChEBI" id="CHEBI:29105"/>
        <note>catalytic</note>
    </ligand>
</feature>
<feature type="transmembrane region" description="Helical" evidence="9">
    <location>
        <begin position="87"/>
        <end position="105"/>
    </location>
</feature>
<sequence>MAPGTGYWGKQTATVDWCEENYVVSYYIAEFWNTLSNVAIILSPLLMLIVGYKQQHEKRFIYSFLAITVVGIGSLFFHMTLQYSMQLMDELPMLWASACFIYVALMTKSKYNEDNSLLQIALFITCVIITVMYILVEFPEFLQVSYGLLNVTAIVTQLKLMMTVECKKRYFILGLAFYLVGFCLWNVDNIYCHHLRSIRLHTMANSAGILFQCHAWWHILSGFGAYLGLLFA</sequence>
<feature type="binding site" evidence="8">
    <location>
        <position position="214"/>
    </location>
    <ligand>
        <name>Zn(2+)</name>
        <dbReference type="ChEBI" id="CHEBI:29105"/>
        <note>catalytic</note>
    </ligand>
</feature>
<feature type="transmembrane region" description="Helical" evidence="9">
    <location>
        <begin position="62"/>
        <end position="81"/>
    </location>
</feature>
<keyword evidence="6 9" id="KW-0472">Membrane</keyword>
<evidence type="ECO:0000256" key="6">
    <source>
        <dbReference type="ARBA" id="ARBA00023136"/>
    </source>
</evidence>
<dbReference type="Pfam" id="PF05875">
    <property type="entry name" value="Ceramidase"/>
    <property type="match status" value="1"/>
</dbReference>
<dbReference type="EMBL" id="CAJHNH020002291">
    <property type="protein sequence ID" value="CAG5126211.1"/>
    <property type="molecule type" value="Genomic_DNA"/>
</dbReference>
<keyword evidence="5 9" id="KW-1133">Transmembrane helix</keyword>
<feature type="transmembrane region" description="Helical" evidence="9">
    <location>
        <begin position="207"/>
        <end position="231"/>
    </location>
</feature>
<keyword evidence="7" id="KW-0479">Metal-binding</keyword>
<feature type="binding site" evidence="7">
    <location>
        <position position="17"/>
    </location>
    <ligand>
        <name>Ca(2+)</name>
        <dbReference type="ChEBI" id="CHEBI:29108"/>
    </ligand>
</feature>
<keyword evidence="3 9" id="KW-0812">Transmembrane</keyword>
<dbReference type="PANTHER" id="PTHR46187:SF3">
    <property type="entry name" value="ALKALINE CERAMIDASE 3"/>
    <property type="match status" value="1"/>
</dbReference>
<evidence type="ECO:0000256" key="5">
    <source>
        <dbReference type="ARBA" id="ARBA00022989"/>
    </source>
</evidence>
<comment type="caution">
    <text evidence="9">Lacks conserved residue(s) required for the propagation of feature annotation.</text>
</comment>
<name>A0A8S3ZGZ6_9EUPU</name>
<evidence type="ECO:0000256" key="3">
    <source>
        <dbReference type="ARBA" id="ARBA00022692"/>
    </source>
</evidence>
<evidence type="ECO:0000256" key="7">
    <source>
        <dbReference type="PIRSR" id="PIRSR608901-1"/>
    </source>
</evidence>
<comment type="similarity">
    <text evidence="2 9">Belongs to the alkaline ceramidase family.</text>
</comment>
<proteinExistence type="inferred from homology"/>
<accession>A0A8S3ZGZ6</accession>
<dbReference type="GO" id="GO:0071602">
    <property type="term" value="P:phytosphingosine biosynthetic process"/>
    <property type="evidence" value="ECO:0007669"/>
    <property type="project" value="TreeGrafter"/>
</dbReference>
<evidence type="ECO:0000256" key="2">
    <source>
        <dbReference type="ARBA" id="ARBA00009780"/>
    </source>
</evidence>
<feature type="binding site" evidence="7">
    <location>
        <position position="21"/>
    </location>
    <ligand>
        <name>Ca(2+)</name>
        <dbReference type="ChEBI" id="CHEBI:29108"/>
    </ligand>
</feature>
<dbReference type="PANTHER" id="PTHR46187">
    <property type="entry name" value="ALKALINE CERAMIDASE 3"/>
    <property type="match status" value="1"/>
</dbReference>
<keyword evidence="11" id="KW-1185">Reference proteome</keyword>
<evidence type="ECO:0000313" key="11">
    <source>
        <dbReference type="Proteomes" id="UP000678393"/>
    </source>
</evidence>
<dbReference type="OrthoDB" id="187171at2759"/>
<feature type="transmembrane region" description="Helical" evidence="9">
    <location>
        <begin position="170"/>
        <end position="187"/>
    </location>
</feature>
<feature type="transmembrane region" description="Helical" evidence="9">
    <location>
        <begin position="31"/>
        <end position="50"/>
    </location>
</feature>
<feature type="transmembrane region" description="Helical" evidence="9">
    <location>
        <begin position="117"/>
        <end position="135"/>
    </location>
</feature>
<organism evidence="10 11">
    <name type="scientific">Candidula unifasciata</name>
    <dbReference type="NCBI Taxonomy" id="100452"/>
    <lineage>
        <taxon>Eukaryota</taxon>
        <taxon>Metazoa</taxon>
        <taxon>Spiralia</taxon>
        <taxon>Lophotrochozoa</taxon>
        <taxon>Mollusca</taxon>
        <taxon>Gastropoda</taxon>
        <taxon>Heterobranchia</taxon>
        <taxon>Euthyneura</taxon>
        <taxon>Panpulmonata</taxon>
        <taxon>Eupulmonata</taxon>
        <taxon>Stylommatophora</taxon>
        <taxon>Helicina</taxon>
        <taxon>Helicoidea</taxon>
        <taxon>Geomitridae</taxon>
        <taxon>Candidula</taxon>
    </lineage>
</organism>
<feature type="binding site" evidence="7">
    <location>
        <position position="16"/>
    </location>
    <ligand>
        <name>Ca(2+)</name>
        <dbReference type="ChEBI" id="CHEBI:29108"/>
    </ligand>
</feature>
<comment type="cofactor">
    <cofactor evidence="8">
        <name>Zn(2+)</name>
        <dbReference type="ChEBI" id="CHEBI:29105"/>
    </cofactor>
</comment>
<feature type="binding site" evidence="8">
    <location>
        <position position="218"/>
    </location>
    <ligand>
        <name>Zn(2+)</name>
        <dbReference type="ChEBI" id="CHEBI:29105"/>
        <note>catalytic</note>
    </ligand>
</feature>
<dbReference type="AlphaFoldDB" id="A0A8S3ZGZ6"/>
<dbReference type="EC" id="3.5.1.-" evidence="9"/>
<feature type="binding site" evidence="7">
    <location>
        <position position="19"/>
    </location>
    <ligand>
        <name>Ca(2+)</name>
        <dbReference type="ChEBI" id="CHEBI:29108"/>
    </ligand>
</feature>
<dbReference type="GO" id="GO:0016811">
    <property type="term" value="F:hydrolase activity, acting on carbon-nitrogen (but not peptide) bonds, in linear amides"/>
    <property type="evidence" value="ECO:0007669"/>
    <property type="project" value="InterPro"/>
</dbReference>
<dbReference type="GO" id="GO:0006672">
    <property type="term" value="P:ceramide metabolic process"/>
    <property type="evidence" value="ECO:0007669"/>
    <property type="project" value="InterPro"/>
</dbReference>
<dbReference type="GO" id="GO:0046872">
    <property type="term" value="F:metal ion binding"/>
    <property type="evidence" value="ECO:0007669"/>
    <property type="project" value="UniProtKB-KW"/>
</dbReference>
<evidence type="ECO:0000256" key="8">
    <source>
        <dbReference type="PIRSR" id="PIRSR608901-2"/>
    </source>
</evidence>
<keyword evidence="4 9" id="KW-0378">Hydrolase</keyword>
<evidence type="ECO:0000256" key="4">
    <source>
        <dbReference type="ARBA" id="ARBA00022801"/>
    </source>
</evidence>
<gene>
    <name evidence="10" type="ORF">CUNI_LOCUS11769</name>
</gene>
<dbReference type="InterPro" id="IPR008901">
    <property type="entry name" value="ACER"/>
</dbReference>
<keyword evidence="9" id="KW-0443">Lipid metabolism</keyword>
<reference evidence="10" key="1">
    <citation type="submission" date="2021-04" db="EMBL/GenBank/DDBJ databases">
        <authorList>
            <consortium name="Molecular Ecology Group"/>
        </authorList>
    </citation>
    <scope>NUCLEOTIDE SEQUENCE</scope>
</reference>